<dbReference type="Proteomes" id="UP001528912">
    <property type="component" value="Unassembled WGS sequence"/>
</dbReference>
<sequence length="129" mass="13438">MTQWNIAHVDALGVVSRAATSALAYQGKFRGYETATGTLGSALTYSPLVAKALSDLTTSAVVPHLDEVAGRTGSAIRGTNAAIGFYERGQLDMAADAQRNAGLAPCPTPPGSRRTTPKALRRPGREAPE</sequence>
<dbReference type="EMBL" id="JAROAV010000032">
    <property type="protein sequence ID" value="MDF8265164.1"/>
    <property type="molecule type" value="Genomic_DNA"/>
</dbReference>
<evidence type="ECO:0000313" key="2">
    <source>
        <dbReference type="EMBL" id="MDF8265164.1"/>
    </source>
</evidence>
<gene>
    <name evidence="2" type="ORF">P4R38_12985</name>
</gene>
<name>A0ABT6CAT1_9MICO</name>
<evidence type="ECO:0000313" key="3">
    <source>
        <dbReference type="Proteomes" id="UP001528912"/>
    </source>
</evidence>
<comment type="caution">
    <text evidence="2">The sequence shown here is derived from an EMBL/GenBank/DDBJ whole genome shotgun (WGS) entry which is preliminary data.</text>
</comment>
<feature type="region of interest" description="Disordered" evidence="1">
    <location>
        <begin position="96"/>
        <end position="129"/>
    </location>
</feature>
<evidence type="ECO:0000256" key="1">
    <source>
        <dbReference type="SAM" id="MobiDB-lite"/>
    </source>
</evidence>
<reference evidence="2 3" key="1">
    <citation type="submission" date="2023-03" db="EMBL/GenBank/DDBJ databases">
        <title>YIM 133296 draft genome.</title>
        <authorList>
            <person name="Xiong L."/>
        </authorList>
    </citation>
    <scope>NUCLEOTIDE SEQUENCE [LARGE SCALE GENOMIC DNA]</scope>
    <source>
        <strain evidence="2 3">YIM 133296</strain>
    </source>
</reference>
<dbReference type="RefSeq" id="WP_277192489.1">
    <property type="nucleotide sequence ID" value="NZ_JAROAV010000032.1"/>
</dbReference>
<proteinExistence type="predicted"/>
<protein>
    <submittedName>
        <fullName evidence="2">DUF6507 family protein</fullName>
    </submittedName>
</protein>
<dbReference type="InterPro" id="IPR045436">
    <property type="entry name" value="DUF6507"/>
</dbReference>
<organism evidence="2 3">
    <name type="scientific">Luteipulveratus flavus</name>
    <dbReference type="NCBI Taxonomy" id="3031728"/>
    <lineage>
        <taxon>Bacteria</taxon>
        <taxon>Bacillati</taxon>
        <taxon>Actinomycetota</taxon>
        <taxon>Actinomycetes</taxon>
        <taxon>Micrococcales</taxon>
        <taxon>Dermacoccaceae</taxon>
        <taxon>Luteipulveratus</taxon>
    </lineage>
</organism>
<accession>A0ABT6CAT1</accession>
<dbReference type="Pfam" id="PF20117">
    <property type="entry name" value="DUF6507"/>
    <property type="match status" value="1"/>
</dbReference>
<keyword evidence="3" id="KW-1185">Reference proteome</keyword>